<dbReference type="CDD" id="cd00293">
    <property type="entry name" value="USP-like"/>
    <property type="match status" value="1"/>
</dbReference>
<dbReference type="OrthoDB" id="9804721at2"/>
<comment type="similarity">
    <text evidence="1">Belongs to the universal stress protein A family.</text>
</comment>
<dbReference type="InterPro" id="IPR006016">
    <property type="entry name" value="UspA"/>
</dbReference>
<reference evidence="4" key="2">
    <citation type="submission" date="2020-09" db="EMBL/GenBank/DDBJ databases">
        <authorList>
            <person name="Sun Q."/>
            <person name="Zhou Y."/>
        </authorList>
    </citation>
    <scope>NUCLEOTIDE SEQUENCE</scope>
    <source>
        <strain evidence="4">CGMCC 1.15360</strain>
    </source>
</reference>
<evidence type="ECO:0000256" key="1">
    <source>
        <dbReference type="ARBA" id="ARBA00008791"/>
    </source>
</evidence>
<evidence type="ECO:0000313" key="5">
    <source>
        <dbReference type="Proteomes" id="UP000612349"/>
    </source>
</evidence>
<dbReference type="AlphaFoldDB" id="A0A916Z419"/>
<dbReference type="PANTHER" id="PTHR46268">
    <property type="entry name" value="STRESS RESPONSE PROTEIN NHAX"/>
    <property type="match status" value="1"/>
</dbReference>
<name>A0A916Z419_9SPHN</name>
<dbReference type="InterPro" id="IPR006015">
    <property type="entry name" value="Universal_stress_UspA"/>
</dbReference>
<feature type="region of interest" description="Disordered" evidence="2">
    <location>
        <begin position="110"/>
        <end position="140"/>
    </location>
</feature>
<dbReference type="PRINTS" id="PR01438">
    <property type="entry name" value="UNVRSLSTRESS"/>
</dbReference>
<feature type="compositionally biased region" description="Basic and acidic residues" evidence="2">
    <location>
        <begin position="113"/>
        <end position="124"/>
    </location>
</feature>
<protein>
    <submittedName>
        <fullName evidence="4">Universal stress protein A</fullName>
    </submittedName>
</protein>
<dbReference type="SUPFAM" id="SSF52402">
    <property type="entry name" value="Adenine nucleotide alpha hydrolases-like"/>
    <property type="match status" value="2"/>
</dbReference>
<feature type="domain" description="UspA" evidence="3">
    <location>
        <begin position="148"/>
        <end position="263"/>
    </location>
</feature>
<dbReference type="Proteomes" id="UP000612349">
    <property type="component" value="Unassembled WGS sequence"/>
</dbReference>
<reference evidence="4" key="1">
    <citation type="journal article" date="2014" name="Int. J. Syst. Evol. Microbiol.">
        <title>Complete genome sequence of Corynebacterium casei LMG S-19264T (=DSM 44701T), isolated from a smear-ripened cheese.</title>
        <authorList>
            <consortium name="US DOE Joint Genome Institute (JGI-PGF)"/>
            <person name="Walter F."/>
            <person name="Albersmeier A."/>
            <person name="Kalinowski J."/>
            <person name="Ruckert C."/>
        </authorList>
    </citation>
    <scope>NUCLEOTIDE SEQUENCE</scope>
    <source>
        <strain evidence="4">CGMCC 1.15360</strain>
    </source>
</reference>
<proteinExistence type="inferred from homology"/>
<organism evidence="4 5">
    <name type="scientific">Croceicoccus mobilis</name>
    <dbReference type="NCBI Taxonomy" id="1703339"/>
    <lineage>
        <taxon>Bacteria</taxon>
        <taxon>Pseudomonadati</taxon>
        <taxon>Pseudomonadota</taxon>
        <taxon>Alphaproteobacteria</taxon>
        <taxon>Sphingomonadales</taxon>
        <taxon>Erythrobacteraceae</taxon>
        <taxon>Croceicoccus</taxon>
    </lineage>
</organism>
<dbReference type="Pfam" id="PF00582">
    <property type="entry name" value="Usp"/>
    <property type="match status" value="1"/>
</dbReference>
<comment type="caution">
    <text evidence="4">The sequence shown here is derived from an EMBL/GenBank/DDBJ whole genome shotgun (WGS) entry which is preliminary data.</text>
</comment>
<gene>
    <name evidence="4" type="ORF">GCM10010990_26780</name>
</gene>
<accession>A0A916Z419</accession>
<evidence type="ECO:0000313" key="4">
    <source>
        <dbReference type="EMBL" id="GGD75816.1"/>
    </source>
</evidence>
<keyword evidence="5" id="KW-1185">Reference proteome</keyword>
<dbReference type="RefSeq" id="WP_066770052.1">
    <property type="nucleotide sequence ID" value="NZ_BMIP01000006.1"/>
</dbReference>
<dbReference type="EMBL" id="BMIP01000006">
    <property type="protein sequence ID" value="GGD75816.1"/>
    <property type="molecule type" value="Genomic_DNA"/>
</dbReference>
<evidence type="ECO:0000259" key="3">
    <source>
        <dbReference type="Pfam" id="PF00582"/>
    </source>
</evidence>
<evidence type="ECO:0000256" key="2">
    <source>
        <dbReference type="SAM" id="MobiDB-lite"/>
    </source>
</evidence>
<dbReference type="PANTHER" id="PTHR46268:SF15">
    <property type="entry name" value="UNIVERSAL STRESS PROTEIN HP_0031"/>
    <property type="match status" value="1"/>
</dbReference>
<dbReference type="Gene3D" id="3.40.50.12370">
    <property type="match status" value="1"/>
</dbReference>
<sequence length="266" mass="28797">MKNILLLVHDDDGQEARLQAALDVTRALDGHLTCLEVVALPMIVSNYYTGGGAEALLVEELREDETRLRSEIERRLAAEDVPWSLKESHEPLANAIESHAELADMVVVSSRSRGPDGDKDRRPEQLPLKGGRPMLAVPPEGRGVDVTRPVVIAWDGSAPSNAALRAAVPLLKKAREVSMIEVNNPDGAFAMHDAASYLSRHGISVSLVERETRGTIAHIIIDHAMAVDAGYIVMGAYGMPSAAERIFGGVTRTMLTECTLPLFLAH</sequence>